<dbReference type="InterPro" id="IPR004800">
    <property type="entry name" value="KdsD/KpsF-type"/>
</dbReference>
<dbReference type="NCBIfam" id="TIGR00393">
    <property type="entry name" value="kpsF"/>
    <property type="match status" value="1"/>
</dbReference>
<dbReference type="GO" id="GO:0019146">
    <property type="term" value="F:arabinose-5-phosphate isomerase activity"/>
    <property type="evidence" value="ECO:0007669"/>
    <property type="project" value="UniProtKB-ARBA"/>
</dbReference>
<comment type="caution">
    <text evidence="10">The sequence shown here is derived from an EMBL/GenBank/DDBJ whole genome shotgun (WGS) entry which is preliminary data.</text>
</comment>
<feature type="domain" description="CBS" evidence="8">
    <location>
        <begin position="216"/>
        <end position="272"/>
    </location>
</feature>
<feature type="site" description="Catalytically relevant" evidence="6">
    <location>
        <position position="115"/>
    </location>
</feature>
<organism evidence="10">
    <name type="scientific">Niallia circulans</name>
    <name type="common">Bacillus circulans</name>
    <dbReference type="NCBI Taxonomy" id="1397"/>
    <lineage>
        <taxon>Bacteria</taxon>
        <taxon>Bacillati</taxon>
        <taxon>Bacillota</taxon>
        <taxon>Bacilli</taxon>
        <taxon>Bacillales</taxon>
        <taxon>Bacillaceae</taxon>
        <taxon>Niallia</taxon>
    </lineage>
</organism>
<keyword evidence="5" id="KW-0862">Zinc</keyword>
<evidence type="ECO:0000256" key="5">
    <source>
        <dbReference type="PIRSR" id="PIRSR004692-2"/>
    </source>
</evidence>
<protein>
    <submittedName>
        <fullName evidence="10">KpsF/GutQ family sugar-phosphate isomerase</fullName>
    </submittedName>
</protein>
<evidence type="ECO:0000256" key="6">
    <source>
        <dbReference type="PIRSR" id="PIRSR004692-3"/>
    </source>
</evidence>
<dbReference type="InterPro" id="IPR000644">
    <property type="entry name" value="CBS_dom"/>
</dbReference>
<evidence type="ECO:0000256" key="1">
    <source>
        <dbReference type="ARBA" id="ARBA00008165"/>
    </source>
</evidence>
<dbReference type="InterPro" id="IPR046348">
    <property type="entry name" value="SIS_dom_sf"/>
</dbReference>
<keyword evidence="10" id="KW-0413">Isomerase</keyword>
<dbReference type="InterPro" id="IPR001347">
    <property type="entry name" value="SIS_dom"/>
</dbReference>
<gene>
    <name evidence="10" type="ORF">KD144_09485</name>
</gene>
<evidence type="ECO:0000256" key="4">
    <source>
        <dbReference type="PIRNR" id="PIRNR004692"/>
    </source>
</evidence>
<comment type="similarity">
    <text evidence="1 4">Belongs to the SIS family. GutQ/KpsF subfamily.</text>
</comment>
<feature type="site" description="Catalytically relevant" evidence="6">
    <location>
        <position position="63"/>
    </location>
</feature>
<evidence type="ECO:0000313" key="10">
    <source>
        <dbReference type="EMBL" id="MBR8669774.1"/>
    </source>
</evidence>
<dbReference type="Pfam" id="PF00571">
    <property type="entry name" value="CBS"/>
    <property type="match status" value="2"/>
</dbReference>
<evidence type="ECO:0000256" key="7">
    <source>
        <dbReference type="PROSITE-ProRule" id="PRU00703"/>
    </source>
</evidence>
<keyword evidence="3 7" id="KW-0129">CBS domain</keyword>
<dbReference type="CDD" id="cd04604">
    <property type="entry name" value="CBS_pair_SIS_assoc"/>
    <property type="match status" value="1"/>
</dbReference>
<evidence type="ECO:0000256" key="3">
    <source>
        <dbReference type="ARBA" id="ARBA00023122"/>
    </source>
</evidence>
<feature type="binding site" evidence="5">
    <location>
        <position position="86"/>
    </location>
    <ligand>
        <name>Zn(2+)</name>
        <dbReference type="ChEBI" id="CHEBI:29105"/>
    </ligand>
</feature>
<dbReference type="Gene3D" id="3.10.580.10">
    <property type="entry name" value="CBS-domain"/>
    <property type="match status" value="1"/>
</dbReference>
<dbReference type="PIRSF" id="PIRSF004692">
    <property type="entry name" value="KdsD_KpsF"/>
    <property type="match status" value="1"/>
</dbReference>
<dbReference type="AlphaFoldDB" id="A0A941GBZ7"/>
<sequence length="332" mass="35638">MGVVDMQEINLPKFDYTDTLAIVLEKEAKAILDLRDILDESAEDAIQLILACRGKVVVTGIGKSGIIARKIKATFSSTGTPSCFLHPSEGLHGDLGMVTSDDIVLAISNSGESDEVVRLLPSIETIGAKLIAITKNVFSTLGMKADVTLCLGEFEEACPLGLAPTTSTTVTLALGDALAIALLEARKFRPEDFALYHPNGSLGRKLLLKVDDVIFHTRKNPVVHKGDKVKDALFTMTDQGLGAASIVNEKNELIGVLTDGDIRRAFALSMDVLNENVENLISAPSIVVEKGALAAEALQLMEEKEITVLPIIDSHHKPVGMLHLHDLMELGI</sequence>
<dbReference type="InterPro" id="IPR050986">
    <property type="entry name" value="GutQ/KpsF_isomerases"/>
</dbReference>
<dbReference type="Pfam" id="PF01380">
    <property type="entry name" value="SIS"/>
    <property type="match status" value="1"/>
</dbReference>
<feature type="site" description="Catalytically relevant" evidence="6">
    <location>
        <position position="156"/>
    </location>
</feature>
<dbReference type="PANTHER" id="PTHR42745:SF1">
    <property type="entry name" value="ARABINOSE 5-PHOSPHATE ISOMERASE KDSD"/>
    <property type="match status" value="1"/>
</dbReference>
<dbReference type="InterPro" id="IPR035474">
    <property type="entry name" value="SIS_Kpsf"/>
</dbReference>
<dbReference type="PROSITE" id="PS51464">
    <property type="entry name" value="SIS"/>
    <property type="match status" value="1"/>
</dbReference>
<evidence type="ECO:0000259" key="8">
    <source>
        <dbReference type="PROSITE" id="PS51371"/>
    </source>
</evidence>
<dbReference type="GO" id="GO:0005975">
    <property type="term" value="P:carbohydrate metabolic process"/>
    <property type="evidence" value="ECO:0007669"/>
    <property type="project" value="InterPro"/>
</dbReference>
<dbReference type="GO" id="GO:0046872">
    <property type="term" value="F:metal ion binding"/>
    <property type="evidence" value="ECO:0007669"/>
    <property type="project" value="UniProtKB-KW"/>
</dbReference>
<dbReference type="InterPro" id="IPR046342">
    <property type="entry name" value="CBS_dom_sf"/>
</dbReference>
<feature type="site" description="Catalytically relevant" evidence="6">
    <location>
        <position position="197"/>
    </location>
</feature>
<evidence type="ECO:0000259" key="9">
    <source>
        <dbReference type="PROSITE" id="PS51464"/>
    </source>
</evidence>
<dbReference type="CDD" id="cd05014">
    <property type="entry name" value="SIS_Kpsf"/>
    <property type="match status" value="1"/>
</dbReference>
<accession>A0A941GBZ7</accession>
<evidence type="ECO:0000256" key="2">
    <source>
        <dbReference type="ARBA" id="ARBA00022737"/>
    </source>
</evidence>
<keyword evidence="5" id="KW-0479">Metal-binding</keyword>
<dbReference type="EMBL" id="JAGTPX010000007">
    <property type="protein sequence ID" value="MBR8669774.1"/>
    <property type="molecule type" value="Genomic_DNA"/>
</dbReference>
<proteinExistence type="inferred from homology"/>
<dbReference type="PANTHER" id="PTHR42745">
    <property type="match status" value="1"/>
</dbReference>
<dbReference type="SMART" id="SM00116">
    <property type="entry name" value="CBS"/>
    <property type="match status" value="2"/>
</dbReference>
<dbReference type="SUPFAM" id="SSF53697">
    <property type="entry name" value="SIS domain"/>
    <property type="match status" value="1"/>
</dbReference>
<feature type="domain" description="SIS" evidence="9">
    <location>
        <begin position="45"/>
        <end position="188"/>
    </location>
</feature>
<dbReference type="GO" id="GO:0097367">
    <property type="term" value="F:carbohydrate derivative binding"/>
    <property type="evidence" value="ECO:0007669"/>
    <property type="project" value="InterPro"/>
</dbReference>
<dbReference type="Gene3D" id="3.40.50.10490">
    <property type="entry name" value="Glucose-6-phosphate isomerase like protein, domain 1"/>
    <property type="match status" value="1"/>
</dbReference>
<dbReference type="GO" id="GO:1901135">
    <property type="term" value="P:carbohydrate derivative metabolic process"/>
    <property type="evidence" value="ECO:0007669"/>
    <property type="project" value="InterPro"/>
</dbReference>
<name>A0A941GBZ7_NIACI</name>
<feature type="domain" description="CBS" evidence="8">
    <location>
        <begin position="281"/>
        <end position="332"/>
    </location>
</feature>
<reference evidence="10" key="1">
    <citation type="submission" date="2021-04" db="EMBL/GenBank/DDBJ databases">
        <title>Genomic analysis of electroactive and textile dye degrading Bacillus circulans strain: DC10 isolated from constructed wetland-microbial fuel cells treating textile dye wastewaters.</title>
        <authorList>
            <person name="Patel D.U."/>
            <person name="Desai C.R."/>
        </authorList>
    </citation>
    <scope>NUCLEOTIDE SEQUENCE</scope>
    <source>
        <strain evidence="10">DC10</strain>
    </source>
</reference>
<dbReference type="PROSITE" id="PS51371">
    <property type="entry name" value="CBS"/>
    <property type="match status" value="2"/>
</dbReference>
<keyword evidence="2" id="KW-0677">Repeat</keyword>
<dbReference type="FunFam" id="3.40.50.10490:FF:000011">
    <property type="entry name" value="Arabinose 5-phosphate isomerase"/>
    <property type="match status" value="1"/>
</dbReference>